<keyword evidence="2" id="KW-1133">Transmembrane helix</keyword>
<sequence length="373" mass="41835">MLGYGYMAVLVLLTAGGAAFGFFSISEAIDRILSENFRSVTASVEMMEALEHQNTMTMSALLTRESTDDALATSDRAFYAALERAEANATIEGEAELIAELRANYLGYIEVRDRMLGRSHAEPMEIFSEEIFPAYIRARQQTFELLDRNHQAIIEADRAARMTALQTAGWLGLLVTVALFSMVFLARALQQKILVRLDELNDVAEAMLIGEHWRRFDMSENDELGMVARQLNAALDARDELQSEMRGRINQQKQLVLGLIWGIPGERLLVGLDSHLIASTWTGEEGEAIEATLAWLRERRREVLEEFRQEQKAAVIDARFEGIDVQIRLLATQDGRPVGWLVRRLREQDPGEDEEQAPSPPAEGPSAPRSSVD</sequence>
<proteinExistence type="predicted"/>
<dbReference type="AlphaFoldDB" id="A0A328C7X8"/>
<protein>
    <recommendedName>
        <fullName evidence="5">HAMP domain-containing protein</fullName>
    </recommendedName>
</protein>
<evidence type="ECO:0000313" key="4">
    <source>
        <dbReference type="Proteomes" id="UP000249169"/>
    </source>
</evidence>
<organism evidence="3 4">
    <name type="scientific">Lujinxingia litoralis</name>
    <dbReference type="NCBI Taxonomy" id="2211119"/>
    <lineage>
        <taxon>Bacteria</taxon>
        <taxon>Deltaproteobacteria</taxon>
        <taxon>Bradymonadales</taxon>
        <taxon>Lujinxingiaceae</taxon>
        <taxon>Lujinxingia</taxon>
    </lineage>
</organism>
<evidence type="ECO:0000256" key="2">
    <source>
        <dbReference type="SAM" id="Phobius"/>
    </source>
</evidence>
<feature type="compositionally biased region" description="Low complexity" evidence="1">
    <location>
        <begin position="364"/>
        <end position="373"/>
    </location>
</feature>
<evidence type="ECO:0000313" key="3">
    <source>
        <dbReference type="EMBL" id="RAL21245.1"/>
    </source>
</evidence>
<feature type="transmembrane region" description="Helical" evidence="2">
    <location>
        <begin position="168"/>
        <end position="186"/>
    </location>
</feature>
<keyword evidence="2" id="KW-0812">Transmembrane</keyword>
<keyword evidence="4" id="KW-1185">Reference proteome</keyword>
<evidence type="ECO:0000256" key="1">
    <source>
        <dbReference type="SAM" id="MobiDB-lite"/>
    </source>
</evidence>
<gene>
    <name evidence="3" type="ORF">DL240_14055</name>
</gene>
<keyword evidence="2" id="KW-0472">Membrane</keyword>
<evidence type="ECO:0008006" key="5">
    <source>
        <dbReference type="Google" id="ProtNLM"/>
    </source>
</evidence>
<comment type="caution">
    <text evidence="3">The sequence shown here is derived from an EMBL/GenBank/DDBJ whole genome shotgun (WGS) entry which is preliminary data.</text>
</comment>
<dbReference type="EMBL" id="QHKO01000006">
    <property type="protein sequence ID" value="RAL21245.1"/>
    <property type="molecule type" value="Genomic_DNA"/>
</dbReference>
<accession>A0A328C7X8</accession>
<dbReference type="Proteomes" id="UP000249169">
    <property type="component" value="Unassembled WGS sequence"/>
</dbReference>
<dbReference type="Gene3D" id="6.10.340.10">
    <property type="match status" value="1"/>
</dbReference>
<feature type="region of interest" description="Disordered" evidence="1">
    <location>
        <begin position="343"/>
        <end position="373"/>
    </location>
</feature>
<name>A0A328C7X8_9DELT</name>
<reference evidence="3 4" key="1">
    <citation type="submission" date="2018-05" db="EMBL/GenBank/DDBJ databases">
        <title>Lujinxingia marina gen. nov. sp. nov., a new facultative anaerobic member of the class Deltaproteobacteria, and proposal of Lujinxingaceae fam. nov.</title>
        <authorList>
            <person name="Li C.-M."/>
        </authorList>
    </citation>
    <scope>NUCLEOTIDE SEQUENCE [LARGE SCALE GENOMIC DNA]</scope>
    <source>
        <strain evidence="3 4">B210</strain>
    </source>
</reference>